<accession>A0A1M2W4J4</accession>
<feature type="compositionally biased region" description="Basic residues" evidence="1">
    <location>
        <begin position="71"/>
        <end position="82"/>
    </location>
</feature>
<evidence type="ECO:0000313" key="3">
    <source>
        <dbReference type="Proteomes" id="UP000184267"/>
    </source>
</evidence>
<organism evidence="2 3">
    <name type="scientific">Trametes pubescens</name>
    <name type="common">White-rot fungus</name>
    <dbReference type="NCBI Taxonomy" id="154538"/>
    <lineage>
        <taxon>Eukaryota</taxon>
        <taxon>Fungi</taxon>
        <taxon>Dikarya</taxon>
        <taxon>Basidiomycota</taxon>
        <taxon>Agaricomycotina</taxon>
        <taxon>Agaricomycetes</taxon>
        <taxon>Polyporales</taxon>
        <taxon>Polyporaceae</taxon>
        <taxon>Trametes</taxon>
    </lineage>
</organism>
<protein>
    <submittedName>
        <fullName evidence="2">Uncharacterized protein</fullName>
    </submittedName>
</protein>
<dbReference type="Proteomes" id="UP000184267">
    <property type="component" value="Unassembled WGS sequence"/>
</dbReference>
<proteinExistence type="predicted"/>
<dbReference type="EMBL" id="MNAD01000238">
    <property type="protein sequence ID" value="OJT14778.1"/>
    <property type="molecule type" value="Genomic_DNA"/>
</dbReference>
<evidence type="ECO:0000313" key="2">
    <source>
        <dbReference type="EMBL" id="OJT14778.1"/>
    </source>
</evidence>
<evidence type="ECO:0000256" key="1">
    <source>
        <dbReference type="SAM" id="MobiDB-lite"/>
    </source>
</evidence>
<feature type="region of interest" description="Disordered" evidence="1">
    <location>
        <begin position="64"/>
        <end position="84"/>
    </location>
</feature>
<feature type="compositionally biased region" description="Low complexity" evidence="1">
    <location>
        <begin position="37"/>
        <end position="48"/>
    </location>
</feature>
<reference evidence="2 3" key="1">
    <citation type="submission" date="2016-10" db="EMBL/GenBank/DDBJ databases">
        <title>Genome sequence of the basidiomycete white-rot fungus Trametes pubescens.</title>
        <authorList>
            <person name="Makela M.R."/>
            <person name="Granchi Z."/>
            <person name="Peng M."/>
            <person name="De Vries R.P."/>
            <person name="Grigoriev I."/>
            <person name="Riley R."/>
            <person name="Hilden K."/>
        </authorList>
    </citation>
    <scope>NUCLEOTIDE SEQUENCE [LARGE SCALE GENOMIC DNA]</scope>
    <source>
        <strain evidence="2 3">FBCC735</strain>
    </source>
</reference>
<gene>
    <name evidence="2" type="ORF">TRAPUB_8669</name>
</gene>
<comment type="caution">
    <text evidence="2">The sequence shown here is derived from an EMBL/GenBank/DDBJ whole genome shotgun (WGS) entry which is preliminary data.</text>
</comment>
<name>A0A1M2W4J4_TRAPU</name>
<dbReference type="AlphaFoldDB" id="A0A1M2W4J4"/>
<feature type="region of interest" description="Disordered" evidence="1">
    <location>
        <begin position="1"/>
        <end position="48"/>
    </location>
</feature>
<keyword evidence="3" id="KW-1185">Reference proteome</keyword>
<sequence length="226" mass="24025">MGKTPLVVERLAPAQRPSKPMAARSPPYASIRSRTQAAGRPGPRPRVYGRATQGYNAEIRQNRTAAPAHPPHAHTHLARKHTPPLPTVSAARTPRGHSGCGLQDAPVPGAPPPWPSACRAGPSAVLVLDVRPGEGACAGDGARMWLGVCCRVVLGLRRERVHVPRLCWDVHAKRASSGKAGGEWRPGLVWCAESSRATSRGGRGTYTAVHASYTTEEPAEYVVISS</sequence>